<evidence type="ECO:0000259" key="15">
    <source>
        <dbReference type="Pfam" id="PF05193"/>
    </source>
</evidence>
<dbReference type="GO" id="GO:0046872">
    <property type="term" value="F:metal ion binding"/>
    <property type="evidence" value="ECO:0007669"/>
    <property type="project" value="InterPro"/>
</dbReference>
<evidence type="ECO:0000259" key="14">
    <source>
        <dbReference type="Pfam" id="PF00675"/>
    </source>
</evidence>
<dbReference type="InterPro" id="IPR006721">
    <property type="entry name" value="ATP_synth_F1_esu_mt"/>
</dbReference>
<evidence type="ECO:0000256" key="10">
    <source>
        <dbReference type="ARBA" id="ARBA00038146"/>
    </source>
</evidence>
<reference evidence="16 17" key="1">
    <citation type="submission" date="2018-12" db="EMBL/GenBank/DDBJ databases">
        <title>Venturia inaequalis Genome Resource.</title>
        <authorList>
            <person name="Lichtner F.J."/>
        </authorList>
    </citation>
    <scope>NUCLEOTIDE SEQUENCE [LARGE SCALE GENOMIC DNA]</scope>
    <source>
        <strain evidence="16 17">120213</strain>
    </source>
</reference>
<gene>
    <name evidence="16" type="ORF">EG328_010256</name>
</gene>
<dbReference type="Pfam" id="PF05193">
    <property type="entry name" value="Peptidase_M16_C"/>
    <property type="match status" value="1"/>
</dbReference>
<dbReference type="CDD" id="cd12153">
    <property type="entry name" value="F1-ATPase_epsilon"/>
    <property type="match status" value="1"/>
</dbReference>
<evidence type="ECO:0000256" key="5">
    <source>
        <dbReference type="ARBA" id="ARBA00022792"/>
    </source>
</evidence>
<name>A0A8H3U9P7_VENIN</name>
<dbReference type="PANTHER" id="PTHR11851">
    <property type="entry name" value="METALLOPROTEASE"/>
    <property type="match status" value="1"/>
</dbReference>
<dbReference type="InterPro" id="IPR050361">
    <property type="entry name" value="MPP/UQCRC_Complex"/>
</dbReference>
<dbReference type="InterPro" id="IPR007863">
    <property type="entry name" value="Peptidase_M16_C"/>
</dbReference>
<dbReference type="GO" id="GO:0046933">
    <property type="term" value="F:proton-transporting ATP synthase activity, rotational mechanism"/>
    <property type="evidence" value="ECO:0007669"/>
    <property type="project" value="InterPro"/>
</dbReference>
<keyword evidence="4" id="KW-0679">Respiratory chain</keyword>
<evidence type="ECO:0000313" key="17">
    <source>
        <dbReference type="Proteomes" id="UP000447873"/>
    </source>
</evidence>
<dbReference type="InterPro" id="IPR036742">
    <property type="entry name" value="ATP_synth_F1_esu_sf_mt"/>
</dbReference>
<keyword evidence="9" id="KW-0472">Membrane</keyword>
<dbReference type="EMBL" id="WNWS01000660">
    <property type="protein sequence ID" value="KAE9964729.1"/>
    <property type="molecule type" value="Genomic_DNA"/>
</dbReference>
<evidence type="ECO:0000256" key="3">
    <source>
        <dbReference type="ARBA" id="ARBA00022448"/>
    </source>
</evidence>
<keyword evidence="6" id="KW-0809">Transit peptide</keyword>
<dbReference type="InterPro" id="IPR011765">
    <property type="entry name" value="Pept_M16_N"/>
</dbReference>
<accession>A0A8H3U9P7</accession>
<feature type="domain" description="Peptidase M16 C-terminal" evidence="15">
    <location>
        <begin position="239"/>
        <end position="413"/>
    </location>
</feature>
<dbReference type="Pfam" id="PF04627">
    <property type="entry name" value="ATP-synt_Eps"/>
    <property type="match status" value="1"/>
</dbReference>
<comment type="similarity">
    <text evidence="2">Belongs to the eukaryotic ATPase epsilon family.</text>
</comment>
<dbReference type="GO" id="GO:0005743">
    <property type="term" value="C:mitochondrial inner membrane"/>
    <property type="evidence" value="ECO:0007669"/>
    <property type="project" value="UniProtKB-SubCell"/>
</dbReference>
<dbReference type="Pfam" id="PF00675">
    <property type="entry name" value="Peptidase_M16"/>
    <property type="match status" value="1"/>
</dbReference>
<dbReference type="Gene3D" id="3.30.830.10">
    <property type="entry name" value="Metalloenzyme, LuxS/M16 peptidase-like"/>
    <property type="match status" value="2"/>
</dbReference>
<evidence type="ECO:0000256" key="11">
    <source>
        <dbReference type="ARBA" id="ARBA00040751"/>
    </source>
</evidence>
<evidence type="ECO:0000313" key="16">
    <source>
        <dbReference type="EMBL" id="KAE9964729.1"/>
    </source>
</evidence>
<evidence type="ECO:0000256" key="1">
    <source>
        <dbReference type="ARBA" id="ARBA00004443"/>
    </source>
</evidence>
<comment type="caution">
    <text evidence="16">The sequence shown here is derived from an EMBL/GenBank/DDBJ whole genome shotgun (WGS) entry which is preliminary data.</text>
</comment>
<organism evidence="16 17">
    <name type="scientific">Venturia inaequalis</name>
    <name type="common">Apple scab fungus</name>
    <dbReference type="NCBI Taxonomy" id="5025"/>
    <lineage>
        <taxon>Eukaryota</taxon>
        <taxon>Fungi</taxon>
        <taxon>Dikarya</taxon>
        <taxon>Ascomycota</taxon>
        <taxon>Pezizomycotina</taxon>
        <taxon>Dothideomycetes</taxon>
        <taxon>Pleosporomycetidae</taxon>
        <taxon>Venturiales</taxon>
        <taxon>Venturiaceae</taxon>
        <taxon>Venturia</taxon>
    </lineage>
</organism>
<feature type="domain" description="Peptidase M16 N-terminal" evidence="14">
    <location>
        <begin position="82"/>
        <end position="177"/>
    </location>
</feature>
<keyword evidence="3" id="KW-0813">Transport</keyword>
<dbReference type="PANTHER" id="PTHR11851:SF209">
    <property type="entry name" value="CYTOCHROME B-C1 COMPLEX SUBUNIT 2, MITOCHONDRIAL"/>
    <property type="match status" value="1"/>
</dbReference>
<keyword evidence="8" id="KW-0496">Mitochondrion</keyword>
<evidence type="ECO:0000256" key="12">
    <source>
        <dbReference type="ARBA" id="ARBA00041372"/>
    </source>
</evidence>
<dbReference type="SUPFAM" id="SSF48690">
    <property type="entry name" value="Epsilon subunit of mitochondrial F1F0-ATP synthase"/>
    <property type="match status" value="1"/>
</dbReference>
<dbReference type="AlphaFoldDB" id="A0A8H3U9P7"/>
<keyword evidence="7" id="KW-0249">Electron transport</keyword>
<evidence type="ECO:0000256" key="7">
    <source>
        <dbReference type="ARBA" id="ARBA00022982"/>
    </source>
</evidence>
<evidence type="ECO:0000256" key="13">
    <source>
        <dbReference type="SAM" id="MobiDB-lite"/>
    </source>
</evidence>
<protein>
    <recommendedName>
        <fullName evidence="11">Cytochrome b-c1 complex subunit 2, mitochondrial</fullName>
    </recommendedName>
    <alternativeName>
        <fullName evidence="12">Core protein II</fullName>
    </alternativeName>
</protein>
<keyword evidence="5" id="KW-0999">Mitochondrion inner membrane</keyword>
<dbReference type="GO" id="GO:0045259">
    <property type="term" value="C:proton-transporting ATP synthase complex"/>
    <property type="evidence" value="ECO:0007669"/>
    <property type="project" value="InterPro"/>
</dbReference>
<evidence type="ECO:0000256" key="4">
    <source>
        <dbReference type="ARBA" id="ARBA00022660"/>
    </source>
</evidence>
<feature type="region of interest" description="Disordered" evidence="13">
    <location>
        <begin position="515"/>
        <end position="535"/>
    </location>
</feature>
<evidence type="ECO:0000256" key="6">
    <source>
        <dbReference type="ARBA" id="ARBA00022946"/>
    </source>
</evidence>
<dbReference type="SUPFAM" id="SSF63411">
    <property type="entry name" value="LuxS/MPP-like metallohydrolase"/>
    <property type="match status" value="2"/>
</dbReference>
<sequence>MALLMHVTPIPAEEFDAQPLARESWYITTNCSPPTMLSRSSLRSGQKALRCLQCGQKRGLAAPASGSFAYQTGDAAGTKFASRDLTGPTTTLALVSKAGTRFQFLPGLAEGLEKFAYRNTEKRSALRIVRETELLGAELFTSHSRENLVVGAKFLRDDLPYFVELLAEVASETKYQGHVFSEDVVPLLKMSQKKLLGSTKLMALSSAHGLAFHRGLGEPLYPSSSTPLSKYLDASTIGAYASAAYSKPNIAVVANGADNAELSKWVGEFFKNVPSTAAAGVPALESAQSKYVGGEERIAHAGGNTVVLGFAGSSSFTGAFYKPEIAVLASLLGGESSIKWSSGFSLLAKATAEFPGASVSTKSQTYSDAGLLYVQIDGSARDVAGAAFKAVDTIKAVANGQITKEDITKAKAQAKFQELELGQNVYHGIEATGAGLIHGNKAYQIDETAKLIDGVNEEALKKVAKTLLESKAYNRYLAVAARVVRRSLKEDKRLLAERRGETDLKFAKWENGKQGENKNLTQANAASMAAAASSS</sequence>
<comment type="similarity">
    <text evidence="10">Belongs to the peptidase M16 family. UQCRC2/QCR2 subfamily.</text>
</comment>
<evidence type="ECO:0000256" key="8">
    <source>
        <dbReference type="ARBA" id="ARBA00023128"/>
    </source>
</evidence>
<proteinExistence type="inferred from homology"/>
<evidence type="ECO:0000256" key="2">
    <source>
        <dbReference type="ARBA" id="ARBA00009502"/>
    </source>
</evidence>
<dbReference type="InterPro" id="IPR011249">
    <property type="entry name" value="Metalloenz_LuxS/M16"/>
</dbReference>
<feature type="compositionally biased region" description="Low complexity" evidence="13">
    <location>
        <begin position="523"/>
        <end position="535"/>
    </location>
</feature>
<evidence type="ECO:0000256" key="9">
    <source>
        <dbReference type="ARBA" id="ARBA00023136"/>
    </source>
</evidence>
<dbReference type="Gene3D" id="1.10.1620.20">
    <property type="entry name" value="ATP synthase, F1 complex, epsilon subunit superfamily, mitochondrial"/>
    <property type="match status" value="1"/>
</dbReference>
<dbReference type="Proteomes" id="UP000447873">
    <property type="component" value="Unassembled WGS sequence"/>
</dbReference>
<comment type="subcellular location">
    <subcellularLocation>
        <location evidence="1">Mitochondrion inner membrane</location>
        <topology evidence="1">Peripheral membrane protein</topology>
        <orientation evidence="1">Matrix side</orientation>
    </subcellularLocation>
</comment>